<evidence type="ECO:0000313" key="12">
    <source>
        <dbReference type="EMBL" id="KAG0298740.1"/>
    </source>
</evidence>
<keyword evidence="8" id="KW-0496">Mitochondrion</keyword>
<keyword evidence="3" id="KW-0698">rRNA processing</keyword>
<dbReference type="NCBIfam" id="TIGR00186">
    <property type="entry name" value="rRNA_methyl_3"/>
    <property type="match status" value="1"/>
</dbReference>
<feature type="compositionally biased region" description="Basic and acidic residues" evidence="10">
    <location>
        <begin position="8"/>
        <end position="33"/>
    </location>
</feature>
<feature type="region of interest" description="Disordered" evidence="10">
    <location>
        <begin position="409"/>
        <end position="466"/>
    </location>
</feature>
<dbReference type="PANTHER" id="PTHR46103:SF1">
    <property type="entry name" value="RRNA METHYLTRANSFERASE 1, MITOCHONDRIAL"/>
    <property type="match status" value="1"/>
</dbReference>
<evidence type="ECO:0000256" key="6">
    <source>
        <dbReference type="ARBA" id="ARBA00022691"/>
    </source>
</evidence>
<dbReference type="SMART" id="SM00967">
    <property type="entry name" value="SpoU_sub_bind"/>
    <property type="match status" value="1"/>
</dbReference>
<feature type="compositionally biased region" description="Basic and acidic residues" evidence="10">
    <location>
        <begin position="71"/>
        <end position="89"/>
    </location>
</feature>
<evidence type="ECO:0000256" key="3">
    <source>
        <dbReference type="ARBA" id="ARBA00022552"/>
    </source>
</evidence>
<evidence type="ECO:0000256" key="10">
    <source>
        <dbReference type="SAM" id="MobiDB-lite"/>
    </source>
</evidence>
<dbReference type="Gene3D" id="3.40.1280.10">
    <property type="match status" value="1"/>
</dbReference>
<dbReference type="PANTHER" id="PTHR46103">
    <property type="entry name" value="RRNA METHYLTRANSFERASE 1, MITOCHONDRIAL"/>
    <property type="match status" value="1"/>
</dbReference>
<comment type="similarity">
    <text evidence="2">Belongs to the class IV-like SAM-binding methyltransferase superfamily. RNA methyltransferase TrmH family.</text>
</comment>
<accession>A0A9P6UH76</accession>
<dbReference type="GO" id="GO:0005739">
    <property type="term" value="C:mitochondrion"/>
    <property type="evidence" value="ECO:0007669"/>
    <property type="project" value="UniProtKB-SubCell"/>
</dbReference>
<comment type="subcellular location">
    <subcellularLocation>
        <location evidence="1">Mitochondrion</location>
    </subcellularLocation>
</comment>
<dbReference type="InterPro" id="IPR029028">
    <property type="entry name" value="Alpha/beta_knot_MTases"/>
</dbReference>
<dbReference type="SUPFAM" id="SSF75217">
    <property type="entry name" value="alpha/beta knot"/>
    <property type="match status" value="1"/>
</dbReference>
<evidence type="ECO:0000256" key="1">
    <source>
        <dbReference type="ARBA" id="ARBA00004173"/>
    </source>
</evidence>
<dbReference type="Pfam" id="PF08032">
    <property type="entry name" value="SpoU_sub_bind"/>
    <property type="match status" value="1"/>
</dbReference>
<feature type="region of interest" description="Disordered" evidence="10">
    <location>
        <begin position="1"/>
        <end position="113"/>
    </location>
</feature>
<dbReference type="InterPro" id="IPR013123">
    <property type="entry name" value="SpoU_subst-bd"/>
</dbReference>
<organism evidence="12 13">
    <name type="scientific">Linnemannia gamsii</name>
    <dbReference type="NCBI Taxonomy" id="64522"/>
    <lineage>
        <taxon>Eukaryota</taxon>
        <taxon>Fungi</taxon>
        <taxon>Fungi incertae sedis</taxon>
        <taxon>Mucoromycota</taxon>
        <taxon>Mortierellomycotina</taxon>
        <taxon>Mortierellomycetes</taxon>
        <taxon>Mortierellales</taxon>
        <taxon>Mortierellaceae</taxon>
        <taxon>Linnemannia</taxon>
    </lineage>
</organism>
<keyword evidence="7" id="KW-0809">Transit peptide</keyword>
<evidence type="ECO:0000256" key="4">
    <source>
        <dbReference type="ARBA" id="ARBA00022603"/>
    </source>
</evidence>
<dbReference type="AlphaFoldDB" id="A0A9P6UH76"/>
<dbReference type="Pfam" id="PF00588">
    <property type="entry name" value="SpoU_methylase"/>
    <property type="match status" value="1"/>
</dbReference>
<dbReference type="InterPro" id="IPR047182">
    <property type="entry name" value="MRM1"/>
</dbReference>
<reference evidence="12" key="1">
    <citation type="journal article" date="2020" name="Fungal Divers.">
        <title>Resolving the Mortierellaceae phylogeny through synthesis of multi-gene phylogenetics and phylogenomics.</title>
        <authorList>
            <person name="Vandepol N."/>
            <person name="Liber J."/>
            <person name="Desiro A."/>
            <person name="Na H."/>
            <person name="Kennedy M."/>
            <person name="Barry K."/>
            <person name="Grigoriev I.V."/>
            <person name="Miller A.N."/>
            <person name="O'Donnell K."/>
            <person name="Stajich J.E."/>
            <person name="Bonito G."/>
        </authorList>
    </citation>
    <scope>NUCLEOTIDE SEQUENCE</scope>
    <source>
        <strain evidence="12">NVP60</strain>
    </source>
</reference>
<feature type="compositionally biased region" description="Low complexity" evidence="10">
    <location>
        <begin position="54"/>
        <end position="65"/>
    </location>
</feature>
<keyword evidence="13" id="KW-1185">Reference proteome</keyword>
<evidence type="ECO:0000256" key="8">
    <source>
        <dbReference type="ARBA" id="ARBA00023128"/>
    </source>
</evidence>
<keyword evidence="4" id="KW-0489">Methyltransferase</keyword>
<dbReference type="InterPro" id="IPR004441">
    <property type="entry name" value="rRNA_MeTrfase_TrmH"/>
</dbReference>
<dbReference type="SUPFAM" id="SSF55315">
    <property type="entry name" value="L30e-like"/>
    <property type="match status" value="1"/>
</dbReference>
<evidence type="ECO:0000256" key="7">
    <source>
        <dbReference type="ARBA" id="ARBA00022946"/>
    </source>
</evidence>
<evidence type="ECO:0000256" key="9">
    <source>
        <dbReference type="ARBA" id="ARBA00034881"/>
    </source>
</evidence>
<evidence type="ECO:0000313" key="13">
    <source>
        <dbReference type="Proteomes" id="UP000823405"/>
    </source>
</evidence>
<sequence length="466" mass="51616">MSAAGGHDPFDKLDRGNDRDRDYGIDKGREKSSGKFGRSSFPSRESSSRDRFDSSSSFSSRSPRSYNNESGNRDFDQRGGSRSRSDRDSSAGGRSYDPSITDRRGGLGQNMAPEHDYLYSPNVIIPALNNGFRTPYKLYYSHTVTQNRKKRKEDPVADCIEIAKKHNIPVVKTDKHQLNEMSGQRPHQGVVLETSKLSETMVAGLGPVSVHTNDYRLIYKAAGRDKDFSTRENEPPVWIALDEVVDPQNLGAILRTSLFMGVDGVVVCHKNSAPLSAVVAKASAGALEERPTYGVSSLVNFIKKSQENGWHVVGAHVTYGSKRNRPLHTWPETGVDQPTLLIMGSEGNGLRKQIMDQCDSFIQIPTLSCAPTGVDSLNVSVATGIILSKLMGGRFLRLPKNLKKFPHRAPRVAGIDGENDQGEEEDVVEDDEDEEDEEDEEEEEEEEEEEVKKPTSGSKNKRSLPF</sequence>
<dbReference type="CDD" id="cd18105">
    <property type="entry name" value="SpoU-like_MRM1"/>
    <property type="match status" value="1"/>
</dbReference>
<dbReference type="GO" id="GO:0003723">
    <property type="term" value="F:RNA binding"/>
    <property type="evidence" value="ECO:0007669"/>
    <property type="project" value="InterPro"/>
</dbReference>
<keyword evidence="6" id="KW-0949">S-adenosyl-L-methionine</keyword>
<feature type="domain" description="RNA 2-O ribose methyltransferase substrate binding" evidence="11">
    <location>
        <begin position="117"/>
        <end position="200"/>
    </location>
</feature>
<dbReference type="Gene3D" id="3.30.1330.30">
    <property type="match status" value="1"/>
</dbReference>
<evidence type="ECO:0000259" key="11">
    <source>
        <dbReference type="SMART" id="SM00967"/>
    </source>
</evidence>
<keyword evidence="5" id="KW-0808">Transferase</keyword>
<evidence type="ECO:0000256" key="2">
    <source>
        <dbReference type="ARBA" id="ARBA00007228"/>
    </source>
</evidence>
<evidence type="ECO:0000256" key="5">
    <source>
        <dbReference type="ARBA" id="ARBA00022679"/>
    </source>
</evidence>
<name>A0A9P6UH76_9FUNG</name>
<dbReference type="InterPro" id="IPR001537">
    <property type="entry name" value="SpoU_MeTrfase"/>
</dbReference>
<feature type="compositionally biased region" description="Acidic residues" evidence="10">
    <location>
        <begin position="417"/>
        <end position="449"/>
    </location>
</feature>
<dbReference type="InterPro" id="IPR029026">
    <property type="entry name" value="tRNA_m1G_MTases_N"/>
</dbReference>
<comment type="caution">
    <text evidence="12">The sequence shown here is derived from an EMBL/GenBank/DDBJ whole genome shotgun (WGS) entry which is preliminary data.</text>
</comment>
<dbReference type="OrthoDB" id="270651at2759"/>
<gene>
    <name evidence="12" type="ORF">BGZ97_003967</name>
</gene>
<dbReference type="InterPro" id="IPR047261">
    <property type="entry name" value="MRM1_MeTrfase_dom"/>
</dbReference>
<proteinExistence type="inferred from homology"/>
<dbReference type="InterPro" id="IPR029064">
    <property type="entry name" value="Ribosomal_eL30-like_sf"/>
</dbReference>
<dbReference type="GO" id="GO:0016435">
    <property type="term" value="F:rRNA (guanine) methyltransferase activity"/>
    <property type="evidence" value="ECO:0007669"/>
    <property type="project" value="TreeGrafter"/>
</dbReference>
<dbReference type="EMBL" id="JAAAIN010001969">
    <property type="protein sequence ID" value="KAG0298740.1"/>
    <property type="molecule type" value="Genomic_DNA"/>
</dbReference>
<protein>
    <recommendedName>
        <fullName evidence="9">rRNA methyltransferase 1, mitochondrial</fullName>
    </recommendedName>
</protein>
<dbReference type="Proteomes" id="UP000823405">
    <property type="component" value="Unassembled WGS sequence"/>
</dbReference>